<dbReference type="Proteomes" id="UP000005510">
    <property type="component" value="Unassembled WGS sequence"/>
</dbReference>
<sequence>MPNTISFSFIILYLFRFIAGLFDYSRLYVDKDTKIYAFIIYLCIV</sequence>
<dbReference type="AlphaFoldDB" id="B7BB03"/>
<organism evidence="2 3">
    <name type="scientific">Parabacteroides johnsonii DSM 18315</name>
    <dbReference type="NCBI Taxonomy" id="537006"/>
    <lineage>
        <taxon>Bacteria</taxon>
        <taxon>Pseudomonadati</taxon>
        <taxon>Bacteroidota</taxon>
        <taxon>Bacteroidia</taxon>
        <taxon>Bacteroidales</taxon>
        <taxon>Tannerellaceae</taxon>
        <taxon>Parabacteroides</taxon>
    </lineage>
</organism>
<comment type="caution">
    <text evidence="2">The sequence shown here is derived from an EMBL/GenBank/DDBJ whole genome shotgun (WGS) entry which is preliminary data.</text>
</comment>
<keyword evidence="1" id="KW-0472">Membrane</keyword>
<name>B7BB03_9BACT</name>
<protein>
    <submittedName>
        <fullName evidence="2">Uncharacterized protein</fullName>
    </submittedName>
</protein>
<evidence type="ECO:0000313" key="3">
    <source>
        <dbReference type="Proteomes" id="UP000005510"/>
    </source>
</evidence>
<keyword evidence="1" id="KW-0812">Transmembrane</keyword>
<proteinExistence type="predicted"/>
<evidence type="ECO:0000256" key="1">
    <source>
        <dbReference type="SAM" id="Phobius"/>
    </source>
</evidence>
<dbReference type="HOGENOM" id="CLU_3203044_0_0_10"/>
<keyword evidence="1" id="KW-1133">Transmembrane helix</keyword>
<accession>B7BB03</accession>
<reference evidence="2 3" key="1">
    <citation type="submission" date="2008-10" db="EMBL/GenBank/DDBJ databases">
        <title>Draft genome sequence of Parabacteroides johnsonii (DSM 18315).</title>
        <authorList>
            <person name="Sudarsanam P."/>
            <person name="Ley R."/>
            <person name="Guruge J."/>
            <person name="Turnbaugh P.J."/>
            <person name="Mahowald M."/>
            <person name="Liep D."/>
            <person name="Gordon J."/>
        </authorList>
    </citation>
    <scope>NUCLEOTIDE SEQUENCE [LARGE SCALE GENOMIC DNA]</scope>
    <source>
        <strain evidence="2 3">DSM 18315</strain>
    </source>
</reference>
<evidence type="ECO:0000313" key="2">
    <source>
        <dbReference type="EMBL" id="EEC96389.1"/>
    </source>
</evidence>
<reference evidence="2 3" key="2">
    <citation type="submission" date="2008-10" db="EMBL/GenBank/DDBJ databases">
        <authorList>
            <person name="Fulton L."/>
            <person name="Clifton S."/>
            <person name="Fulton B."/>
            <person name="Xu J."/>
            <person name="Minx P."/>
            <person name="Pepin K.H."/>
            <person name="Johnson M."/>
            <person name="Bhonagiri V."/>
            <person name="Nash W.E."/>
            <person name="Mardis E.R."/>
            <person name="Wilson R.K."/>
        </authorList>
    </citation>
    <scope>NUCLEOTIDE SEQUENCE [LARGE SCALE GENOMIC DNA]</scope>
    <source>
        <strain evidence="2 3">DSM 18315</strain>
    </source>
</reference>
<dbReference type="STRING" id="537006.PRABACTJOHN_02214"/>
<gene>
    <name evidence="2" type="ORF">PRABACTJOHN_02214</name>
</gene>
<feature type="transmembrane region" description="Helical" evidence="1">
    <location>
        <begin position="6"/>
        <end position="24"/>
    </location>
</feature>
<dbReference type="EMBL" id="ABYH01000249">
    <property type="protein sequence ID" value="EEC96389.1"/>
    <property type="molecule type" value="Genomic_DNA"/>
</dbReference>